<comment type="caution">
    <text evidence="3">The sequence shown here is derived from an EMBL/GenBank/DDBJ whole genome shotgun (WGS) entry which is preliminary data.</text>
</comment>
<accession>A0A3M9MU48</accession>
<dbReference type="Pfam" id="PF03807">
    <property type="entry name" value="F420_oxidored"/>
    <property type="match status" value="1"/>
</dbReference>
<dbReference type="InterPro" id="IPR028939">
    <property type="entry name" value="P5C_Rdtase_cat_N"/>
</dbReference>
<gene>
    <name evidence="3" type="ORF">EFB08_08725</name>
</gene>
<dbReference type="OrthoDB" id="9786864at2"/>
<proteinExistence type="predicted"/>
<dbReference type="GO" id="GO:0016491">
    <property type="term" value="F:oxidoreductase activity"/>
    <property type="evidence" value="ECO:0007669"/>
    <property type="project" value="UniProtKB-KW"/>
</dbReference>
<evidence type="ECO:0000313" key="3">
    <source>
        <dbReference type="EMBL" id="RNI28707.1"/>
    </source>
</evidence>
<evidence type="ECO:0000256" key="1">
    <source>
        <dbReference type="ARBA" id="ARBA00023002"/>
    </source>
</evidence>
<dbReference type="AlphaFoldDB" id="A0A3M9MU48"/>
<dbReference type="Proteomes" id="UP000272117">
    <property type="component" value="Unassembled WGS sequence"/>
</dbReference>
<keyword evidence="1" id="KW-0560">Oxidoreductase</keyword>
<dbReference type="InterPro" id="IPR036291">
    <property type="entry name" value="NAD(P)-bd_dom_sf"/>
</dbReference>
<evidence type="ECO:0000259" key="2">
    <source>
        <dbReference type="Pfam" id="PF03807"/>
    </source>
</evidence>
<feature type="domain" description="Pyrroline-5-carboxylate reductase catalytic N-terminal" evidence="2">
    <location>
        <begin position="4"/>
        <end position="93"/>
    </location>
</feature>
<protein>
    <submittedName>
        <fullName evidence="3">NADP oxidoreductase</fullName>
    </submittedName>
</protein>
<keyword evidence="4" id="KW-1185">Reference proteome</keyword>
<dbReference type="InterPro" id="IPR051267">
    <property type="entry name" value="STEAP_metalloreductase"/>
</dbReference>
<dbReference type="RefSeq" id="WP_123126564.1">
    <property type="nucleotide sequence ID" value="NZ_RJJD01000004.1"/>
</dbReference>
<organism evidence="3 4">
    <name type="scientific">Rufibacter latericius</name>
    <dbReference type="NCBI Taxonomy" id="2487040"/>
    <lineage>
        <taxon>Bacteria</taxon>
        <taxon>Pseudomonadati</taxon>
        <taxon>Bacteroidota</taxon>
        <taxon>Cytophagia</taxon>
        <taxon>Cytophagales</taxon>
        <taxon>Hymenobacteraceae</taxon>
        <taxon>Rufibacter</taxon>
    </lineage>
</organism>
<dbReference type="EMBL" id="RJJD01000004">
    <property type="protein sequence ID" value="RNI28707.1"/>
    <property type="molecule type" value="Genomic_DNA"/>
</dbReference>
<dbReference type="Gene3D" id="3.40.50.720">
    <property type="entry name" value="NAD(P)-binding Rossmann-like Domain"/>
    <property type="match status" value="1"/>
</dbReference>
<dbReference type="SUPFAM" id="SSF51735">
    <property type="entry name" value="NAD(P)-binding Rossmann-fold domains"/>
    <property type="match status" value="1"/>
</dbReference>
<evidence type="ECO:0000313" key="4">
    <source>
        <dbReference type="Proteomes" id="UP000272117"/>
    </source>
</evidence>
<sequence>MASIGIIGAGKIGLAFAQHAARAGYDTIISNSRGPETLQAAVEEIGHGIKAGTVQEAAAADIVFLSVTWPQIEKAVSTVPTWEGKLVIDATNPVLPGFVPAPLNGQPSSQVVANLVPGARVVKAFNTILHSLLAASPQEADGNRVVFYSGDDQGAKGTVLELITRLGFAGVDLGTLAEAAKLQQFPGGSLPGLNLIQLK</sequence>
<reference evidence="3 4" key="1">
    <citation type="submission" date="2018-11" db="EMBL/GenBank/DDBJ databases">
        <title>Rufibacter latericius sp. nov., isolated from water in Baiyang Lake.</title>
        <authorList>
            <person name="Yang Y."/>
        </authorList>
    </citation>
    <scope>NUCLEOTIDE SEQUENCE [LARGE SCALE GENOMIC DNA]</scope>
    <source>
        <strain evidence="3 4">R-22-1c-1</strain>
    </source>
</reference>
<name>A0A3M9MU48_9BACT</name>
<dbReference type="PANTHER" id="PTHR14239">
    <property type="entry name" value="DUDULIN-RELATED"/>
    <property type="match status" value="1"/>
</dbReference>